<evidence type="ECO:0000256" key="2">
    <source>
        <dbReference type="ARBA" id="ARBA00022448"/>
    </source>
</evidence>
<sequence>MSANIVNATDATFEQEVLKSDLPVLVDFWATWCGPCKAIAPTLEALSDEYQGKVKIVKVDVDANPQSAAQYGIRSIPTLFMFKNGEKVDMVMGLQPKEQLAHLLNKYV</sequence>
<gene>
    <name evidence="11" type="ORF">B0682_06160</name>
</gene>
<proteinExistence type="inferred from homology"/>
<dbReference type="InterPro" id="IPR036249">
    <property type="entry name" value="Thioredoxin-like_sf"/>
</dbReference>
<feature type="site" description="Deprotonates C-terminal active site Cys" evidence="8">
    <location>
        <position position="27"/>
    </location>
</feature>
<dbReference type="GO" id="GO:0015035">
    <property type="term" value="F:protein-disulfide reductase activity"/>
    <property type="evidence" value="ECO:0007669"/>
    <property type="project" value="UniProtKB-UniRule"/>
</dbReference>
<keyword evidence="5 9" id="KW-0676">Redox-active center</keyword>
<dbReference type="InterPro" id="IPR005746">
    <property type="entry name" value="Thioredoxin"/>
</dbReference>
<organism evidence="11 12">
    <name type="scientific">Lwoffella lincolnii</name>
    <dbReference type="NCBI Taxonomy" id="90241"/>
    <lineage>
        <taxon>Bacteria</taxon>
        <taxon>Pseudomonadati</taxon>
        <taxon>Pseudomonadota</taxon>
        <taxon>Gammaproteobacteria</taxon>
        <taxon>Moraxellales</taxon>
        <taxon>Moraxellaceae</taxon>
        <taxon>Lwoffella</taxon>
    </lineage>
</organism>
<dbReference type="RefSeq" id="WP_078307452.1">
    <property type="nucleotide sequence ID" value="NZ_CP147511.1"/>
</dbReference>
<feature type="disulfide bond" description="Redox-active" evidence="9">
    <location>
        <begin position="33"/>
        <end position="36"/>
    </location>
</feature>
<dbReference type="PROSITE" id="PS00194">
    <property type="entry name" value="THIOREDOXIN_1"/>
    <property type="match status" value="1"/>
</dbReference>
<evidence type="ECO:0000256" key="4">
    <source>
        <dbReference type="ARBA" id="ARBA00023157"/>
    </source>
</evidence>
<evidence type="ECO:0000259" key="10">
    <source>
        <dbReference type="PROSITE" id="PS51352"/>
    </source>
</evidence>
<evidence type="ECO:0000256" key="9">
    <source>
        <dbReference type="PIRSR" id="PIRSR000077-4"/>
    </source>
</evidence>
<keyword evidence="3" id="KW-0249">Electron transport</keyword>
<dbReference type="PANTHER" id="PTHR45663">
    <property type="entry name" value="GEO12009P1"/>
    <property type="match status" value="1"/>
</dbReference>
<dbReference type="InterPro" id="IPR017937">
    <property type="entry name" value="Thioredoxin_CS"/>
</dbReference>
<evidence type="ECO:0000256" key="8">
    <source>
        <dbReference type="PIRSR" id="PIRSR000077-1"/>
    </source>
</evidence>
<dbReference type="PIRSF" id="PIRSF000077">
    <property type="entry name" value="Thioredoxin"/>
    <property type="match status" value="1"/>
</dbReference>
<dbReference type="InterPro" id="IPR013766">
    <property type="entry name" value="Thioredoxin_domain"/>
</dbReference>
<protein>
    <recommendedName>
        <fullName evidence="6 7">Thioredoxin</fullName>
    </recommendedName>
</protein>
<feature type="active site" description="Nucleophile" evidence="8">
    <location>
        <position position="33"/>
    </location>
</feature>
<feature type="domain" description="Thioredoxin" evidence="10">
    <location>
        <begin position="1"/>
        <end position="108"/>
    </location>
</feature>
<dbReference type="Pfam" id="PF00085">
    <property type="entry name" value="Thioredoxin"/>
    <property type="match status" value="1"/>
</dbReference>
<dbReference type="Gene3D" id="3.40.30.10">
    <property type="entry name" value="Glutaredoxin"/>
    <property type="match status" value="1"/>
</dbReference>
<comment type="similarity">
    <text evidence="1 7">Belongs to the thioredoxin family.</text>
</comment>
<dbReference type="FunFam" id="3.40.30.10:FF:000001">
    <property type="entry name" value="Thioredoxin"/>
    <property type="match status" value="1"/>
</dbReference>
<evidence type="ECO:0000256" key="5">
    <source>
        <dbReference type="ARBA" id="ARBA00023284"/>
    </source>
</evidence>
<feature type="site" description="Contributes to redox potential value" evidence="8">
    <location>
        <position position="35"/>
    </location>
</feature>
<feature type="site" description="Contributes to redox potential value" evidence="8">
    <location>
        <position position="34"/>
    </location>
</feature>
<dbReference type="STRING" id="90241.B0682_06160"/>
<dbReference type="AlphaFoldDB" id="A0A1T0CEJ8"/>
<comment type="caution">
    <text evidence="11">The sequence shown here is derived from an EMBL/GenBank/DDBJ whole genome shotgun (WGS) entry which is preliminary data.</text>
</comment>
<dbReference type="CDD" id="cd02947">
    <property type="entry name" value="TRX_family"/>
    <property type="match status" value="1"/>
</dbReference>
<dbReference type="NCBIfam" id="TIGR01068">
    <property type="entry name" value="thioredoxin"/>
    <property type="match status" value="1"/>
</dbReference>
<accession>A0A1T0CEJ8</accession>
<evidence type="ECO:0000313" key="12">
    <source>
        <dbReference type="Proteomes" id="UP000191094"/>
    </source>
</evidence>
<dbReference type="EMBL" id="MUYT01000007">
    <property type="protein sequence ID" value="OOS20709.1"/>
    <property type="molecule type" value="Genomic_DNA"/>
</dbReference>
<name>A0A1T0CEJ8_9GAMM</name>
<keyword evidence="12" id="KW-1185">Reference proteome</keyword>
<keyword evidence="2" id="KW-0813">Transport</keyword>
<feature type="active site" description="Nucleophile" evidence="8">
    <location>
        <position position="36"/>
    </location>
</feature>
<evidence type="ECO:0000256" key="6">
    <source>
        <dbReference type="NCBIfam" id="TIGR01068"/>
    </source>
</evidence>
<dbReference type="PRINTS" id="PR00421">
    <property type="entry name" value="THIOREDOXIN"/>
</dbReference>
<evidence type="ECO:0000256" key="1">
    <source>
        <dbReference type="ARBA" id="ARBA00008987"/>
    </source>
</evidence>
<reference evidence="11 12" key="1">
    <citation type="submission" date="2017-02" db="EMBL/GenBank/DDBJ databases">
        <title>Draft genome sequence of Moraxella lincolnii CCUG 9405T type strain.</title>
        <authorList>
            <person name="Salva-Serra F."/>
            <person name="Engstrom-Jakobsson H."/>
            <person name="Thorell K."/>
            <person name="Jaen-Luchoro D."/>
            <person name="Gonzales-Siles L."/>
            <person name="Karlsson R."/>
            <person name="Yazdan S."/>
            <person name="Boulund F."/>
            <person name="Johnning A."/>
            <person name="Engstrand L."/>
            <person name="Kristiansson E."/>
            <person name="Moore E."/>
        </authorList>
    </citation>
    <scope>NUCLEOTIDE SEQUENCE [LARGE SCALE GENOMIC DNA]</scope>
    <source>
        <strain evidence="11 12">CCUG 9405</strain>
    </source>
</reference>
<evidence type="ECO:0000256" key="3">
    <source>
        <dbReference type="ARBA" id="ARBA00022982"/>
    </source>
</evidence>
<evidence type="ECO:0000256" key="7">
    <source>
        <dbReference type="PIRNR" id="PIRNR000077"/>
    </source>
</evidence>
<dbReference type="Proteomes" id="UP000191094">
    <property type="component" value="Unassembled WGS sequence"/>
</dbReference>
<evidence type="ECO:0000313" key="11">
    <source>
        <dbReference type="EMBL" id="OOS20709.1"/>
    </source>
</evidence>
<keyword evidence="4 9" id="KW-1015">Disulfide bond</keyword>
<dbReference type="PROSITE" id="PS51352">
    <property type="entry name" value="THIOREDOXIN_2"/>
    <property type="match status" value="1"/>
</dbReference>
<dbReference type="SUPFAM" id="SSF52833">
    <property type="entry name" value="Thioredoxin-like"/>
    <property type="match status" value="1"/>
</dbReference>
<dbReference type="PANTHER" id="PTHR45663:SF11">
    <property type="entry name" value="GEO12009P1"/>
    <property type="match status" value="1"/>
</dbReference>
<dbReference type="OrthoDB" id="9790390at2"/>
<dbReference type="GO" id="GO:0005737">
    <property type="term" value="C:cytoplasm"/>
    <property type="evidence" value="ECO:0007669"/>
    <property type="project" value="TreeGrafter"/>
</dbReference>